<dbReference type="EMBL" id="JARYMX010000008">
    <property type="protein sequence ID" value="KAJ9537648.1"/>
    <property type="molecule type" value="Genomic_DNA"/>
</dbReference>
<dbReference type="Gene3D" id="3.30.40.10">
    <property type="entry name" value="Zinc/RING finger domain, C3HC4 (zinc finger)"/>
    <property type="match status" value="1"/>
</dbReference>
<feature type="region of interest" description="Disordered" evidence="10">
    <location>
        <begin position="146"/>
        <end position="170"/>
    </location>
</feature>
<keyword evidence="4 9" id="KW-0863">Zinc-finger</keyword>
<protein>
    <recommendedName>
        <fullName evidence="12">RING-type domain-containing protein</fullName>
    </recommendedName>
</protein>
<dbReference type="AlphaFoldDB" id="A0AA38SF11"/>
<dbReference type="GO" id="GO:0016020">
    <property type="term" value="C:membrane"/>
    <property type="evidence" value="ECO:0007669"/>
    <property type="project" value="UniProtKB-SubCell"/>
</dbReference>
<organism evidence="13 14">
    <name type="scientific">Centaurea solstitialis</name>
    <name type="common">yellow star-thistle</name>
    <dbReference type="NCBI Taxonomy" id="347529"/>
    <lineage>
        <taxon>Eukaryota</taxon>
        <taxon>Viridiplantae</taxon>
        <taxon>Streptophyta</taxon>
        <taxon>Embryophyta</taxon>
        <taxon>Tracheophyta</taxon>
        <taxon>Spermatophyta</taxon>
        <taxon>Magnoliopsida</taxon>
        <taxon>eudicotyledons</taxon>
        <taxon>Gunneridae</taxon>
        <taxon>Pentapetalae</taxon>
        <taxon>asterids</taxon>
        <taxon>campanulids</taxon>
        <taxon>Asterales</taxon>
        <taxon>Asteraceae</taxon>
        <taxon>Carduoideae</taxon>
        <taxon>Cardueae</taxon>
        <taxon>Centaureinae</taxon>
        <taxon>Centaurea</taxon>
    </lineage>
</organism>
<evidence type="ECO:0000259" key="12">
    <source>
        <dbReference type="PROSITE" id="PS50089"/>
    </source>
</evidence>
<feature type="compositionally biased region" description="Low complexity" evidence="10">
    <location>
        <begin position="147"/>
        <end position="161"/>
    </location>
</feature>
<keyword evidence="6 11" id="KW-1133">Transmembrane helix</keyword>
<evidence type="ECO:0000256" key="1">
    <source>
        <dbReference type="ARBA" id="ARBA00004370"/>
    </source>
</evidence>
<evidence type="ECO:0000256" key="4">
    <source>
        <dbReference type="ARBA" id="ARBA00022771"/>
    </source>
</evidence>
<keyword evidence="5" id="KW-0862">Zinc</keyword>
<proteinExistence type="inferred from homology"/>
<evidence type="ECO:0000256" key="5">
    <source>
        <dbReference type="ARBA" id="ARBA00022833"/>
    </source>
</evidence>
<evidence type="ECO:0000256" key="10">
    <source>
        <dbReference type="SAM" id="MobiDB-lite"/>
    </source>
</evidence>
<dbReference type="PROSITE" id="PS50089">
    <property type="entry name" value="ZF_RING_2"/>
    <property type="match status" value="1"/>
</dbReference>
<dbReference type="Pfam" id="PF13639">
    <property type="entry name" value="zf-RING_2"/>
    <property type="match status" value="1"/>
</dbReference>
<evidence type="ECO:0000313" key="13">
    <source>
        <dbReference type="EMBL" id="KAJ9537648.1"/>
    </source>
</evidence>
<comment type="subcellular location">
    <subcellularLocation>
        <location evidence="1">Membrane</location>
    </subcellularLocation>
</comment>
<accession>A0AA38SF11</accession>
<evidence type="ECO:0000256" key="3">
    <source>
        <dbReference type="ARBA" id="ARBA00022723"/>
    </source>
</evidence>
<name>A0AA38SF11_9ASTR</name>
<feature type="transmembrane region" description="Helical" evidence="11">
    <location>
        <begin position="16"/>
        <end position="43"/>
    </location>
</feature>
<dbReference type="SMART" id="SM00184">
    <property type="entry name" value="RING"/>
    <property type="match status" value="1"/>
</dbReference>
<dbReference type="InterPro" id="IPR013083">
    <property type="entry name" value="Znf_RING/FYVE/PHD"/>
</dbReference>
<dbReference type="Proteomes" id="UP001172457">
    <property type="component" value="Chromosome 8"/>
</dbReference>
<keyword evidence="14" id="KW-1185">Reference proteome</keyword>
<reference evidence="13" key="1">
    <citation type="submission" date="2023-03" db="EMBL/GenBank/DDBJ databases">
        <title>Chromosome-scale reference genome and RAD-based genetic map of yellow starthistle (Centaurea solstitialis) reveal putative structural variation and QTLs associated with invader traits.</title>
        <authorList>
            <person name="Reatini B."/>
            <person name="Cang F.A."/>
            <person name="Jiang Q."/>
            <person name="Mckibben M.T.W."/>
            <person name="Barker M.S."/>
            <person name="Rieseberg L.H."/>
            <person name="Dlugosch K.M."/>
        </authorList>
    </citation>
    <scope>NUCLEOTIDE SEQUENCE</scope>
    <source>
        <strain evidence="13">CAN-66</strain>
        <tissue evidence="13">Leaf</tissue>
    </source>
</reference>
<keyword evidence="2 11" id="KW-0812">Transmembrane</keyword>
<dbReference type="GO" id="GO:0008270">
    <property type="term" value="F:zinc ion binding"/>
    <property type="evidence" value="ECO:0007669"/>
    <property type="project" value="UniProtKB-KW"/>
</dbReference>
<evidence type="ECO:0000256" key="9">
    <source>
        <dbReference type="PROSITE-ProRule" id="PRU00175"/>
    </source>
</evidence>
<comment type="caution">
    <text evidence="13">The sequence shown here is derived from an EMBL/GenBank/DDBJ whole genome shotgun (WGS) entry which is preliminary data.</text>
</comment>
<keyword evidence="3" id="KW-0479">Metal-binding</keyword>
<feature type="domain" description="RING-type" evidence="12">
    <location>
        <begin position="84"/>
        <end position="126"/>
    </location>
</feature>
<dbReference type="PANTHER" id="PTHR46539">
    <property type="entry name" value="E3 UBIQUITIN-PROTEIN LIGASE ATL42"/>
    <property type="match status" value="1"/>
</dbReference>
<dbReference type="CDD" id="cd16461">
    <property type="entry name" value="RING-H2_EL5-like"/>
    <property type="match status" value="1"/>
</dbReference>
<dbReference type="SUPFAM" id="SSF57850">
    <property type="entry name" value="RING/U-box"/>
    <property type="match status" value="1"/>
</dbReference>
<evidence type="ECO:0000256" key="6">
    <source>
        <dbReference type="ARBA" id="ARBA00022989"/>
    </source>
</evidence>
<gene>
    <name evidence="13" type="ORF">OSB04_030381</name>
</gene>
<comment type="similarity">
    <text evidence="8">Belongs to the RING-type zinc finger family. ATL subfamily.</text>
</comment>
<evidence type="ECO:0000256" key="2">
    <source>
        <dbReference type="ARBA" id="ARBA00022692"/>
    </source>
</evidence>
<dbReference type="PANTHER" id="PTHR46539:SF21">
    <property type="entry name" value="LOW QUALITY PROTEIN: RING-H2 FINGER PROTEIN ATL3-LIKE"/>
    <property type="match status" value="1"/>
</dbReference>
<evidence type="ECO:0000313" key="14">
    <source>
        <dbReference type="Proteomes" id="UP001172457"/>
    </source>
</evidence>
<evidence type="ECO:0000256" key="11">
    <source>
        <dbReference type="SAM" id="Phobius"/>
    </source>
</evidence>
<evidence type="ECO:0000256" key="7">
    <source>
        <dbReference type="ARBA" id="ARBA00023136"/>
    </source>
</evidence>
<keyword evidence="7 11" id="KW-0472">Membrane</keyword>
<evidence type="ECO:0000256" key="8">
    <source>
        <dbReference type="ARBA" id="ARBA00024209"/>
    </source>
</evidence>
<sequence>MGMASDDDLGVMDLTINIMIVVIIIMIVVIIALFTIVIFLIVLHLYSNWYCYQTANNQQQGGLDASFLKIMQFHANDFRHGLECAICLSDLEEGDKARILPKCNHGFHMKCIDMWFHSHSTCPICRDEILQQQQSPTQLHVLISFDSNNNPQEEPSSSSSSAQHNQLEEQQQVVSSTFGMRLLKKIFSPGTTSISNARSPTLNSIPIHV</sequence>
<dbReference type="InterPro" id="IPR001841">
    <property type="entry name" value="Znf_RING"/>
</dbReference>